<feature type="domain" description="Shedu protein SduA C-terminal" evidence="1">
    <location>
        <begin position="246"/>
        <end position="406"/>
    </location>
</feature>
<evidence type="ECO:0000313" key="3">
    <source>
        <dbReference type="Proteomes" id="UP000295807"/>
    </source>
</evidence>
<protein>
    <submittedName>
        <fullName evidence="2">Uncharacterized protein DUF4263</fullName>
    </submittedName>
</protein>
<dbReference type="OrthoDB" id="784881at2"/>
<keyword evidence="3" id="KW-1185">Reference proteome</keyword>
<dbReference type="Proteomes" id="UP000295807">
    <property type="component" value="Unassembled WGS sequence"/>
</dbReference>
<accession>A0A4R3KL87</accession>
<reference evidence="2 3" key="1">
    <citation type="submission" date="2019-03" db="EMBL/GenBank/DDBJ databases">
        <title>Genomic Encyclopedia of Type Strains, Phase IV (KMG-IV): sequencing the most valuable type-strain genomes for metagenomic binning, comparative biology and taxonomic classification.</title>
        <authorList>
            <person name="Goeker M."/>
        </authorList>
    </citation>
    <scope>NUCLEOTIDE SEQUENCE [LARGE SCALE GENOMIC DNA]</scope>
    <source>
        <strain evidence="2 3">DSM 21100</strain>
    </source>
</reference>
<dbReference type="RefSeq" id="WP_132130661.1">
    <property type="nucleotide sequence ID" value="NZ_CP042432.1"/>
</dbReference>
<dbReference type="EMBL" id="SMAD01000018">
    <property type="protein sequence ID" value="TCS84760.1"/>
    <property type="molecule type" value="Genomic_DNA"/>
</dbReference>
<dbReference type="Pfam" id="PF14082">
    <property type="entry name" value="SduA_C"/>
    <property type="match status" value="1"/>
</dbReference>
<dbReference type="AlphaFoldDB" id="A0A4R3KL87"/>
<sequence>MPNVKEERMVKETTTLTHYDYIDSELGIKQRSKTIYKKKDLVIHYPRGFEGGQKYKTIKKFSFLGFKNRLPVGVNKSVKNGYGFTKRLNPFSKYLDASFDFKEVFIEKDGEIKMDILAKVLYLNQESLKKLNDSLDSVFKKNKDEVNTVLINVLSSLFPLDIEKPEASYIPNTIATSLLSWGKSLDEFSSRDKDAIIELFKTLSLKTDFLTVESLAKTKELVDNKYIQGTLKEYKELMKLSTDGSSLEKKWQNFLKLHNWIFSSIFAQPVILYRDEAYVGGKTLDNKNGKHNDFLIKNSLSDNVSFLEIKTHRTKLLEKSAYRGDDVFSATKDVTGSINQVLNQRDSFQKEFYSIKVKTKQEFETFNSKCVVLIGCIQELSEKQRYSFELYRSNSRDVEIITFDELQTKIESLQALMKK</sequence>
<comment type="caution">
    <text evidence="2">The sequence shown here is derived from an EMBL/GenBank/DDBJ whole genome shotgun (WGS) entry which is preliminary data.</text>
</comment>
<dbReference type="InterPro" id="IPR025359">
    <property type="entry name" value="SduA_C"/>
</dbReference>
<organism evidence="2 3">
    <name type="scientific">Anseongella ginsenosidimutans</name>
    <dbReference type="NCBI Taxonomy" id="496056"/>
    <lineage>
        <taxon>Bacteria</taxon>
        <taxon>Pseudomonadati</taxon>
        <taxon>Bacteroidota</taxon>
        <taxon>Sphingobacteriia</taxon>
        <taxon>Sphingobacteriales</taxon>
        <taxon>Sphingobacteriaceae</taxon>
        <taxon>Anseongella</taxon>
    </lineage>
</organism>
<proteinExistence type="predicted"/>
<evidence type="ECO:0000259" key="1">
    <source>
        <dbReference type="Pfam" id="PF14082"/>
    </source>
</evidence>
<gene>
    <name evidence="2" type="ORF">EDD80_11829</name>
</gene>
<evidence type="ECO:0000313" key="2">
    <source>
        <dbReference type="EMBL" id="TCS84760.1"/>
    </source>
</evidence>
<name>A0A4R3KL87_9SPHI</name>